<evidence type="ECO:0000313" key="3">
    <source>
        <dbReference type="Proteomes" id="UP001589734"/>
    </source>
</evidence>
<name>A0ABV6BUQ5_9FLAO</name>
<proteinExistence type="predicted"/>
<feature type="coiled-coil region" evidence="1">
    <location>
        <begin position="165"/>
        <end position="220"/>
    </location>
</feature>
<keyword evidence="3" id="KW-1185">Reference proteome</keyword>
<sequence length="222" mass="26045">MEQQPYKIGYIDEDPQQVKRFTRNLRPHGFEVIGYEFYKNMTPESLMEQVYNSDIDLLLIDYKLKESNVVGFNGDVIENLIYNTKPLFPHIIFTSDVDQAEAHVDDWKIIYDKGDVFVDDEEDTTNSDRFIKMLIRSIEQYRKYVDSRKQALSVLLQKGELEGLNATEKNEALSLQDELNNLDKSKKEEIPRQLISIEKLENLAKNRKEAEEFLQTLINKSK</sequence>
<evidence type="ECO:0000313" key="2">
    <source>
        <dbReference type="EMBL" id="MFC0077759.1"/>
    </source>
</evidence>
<comment type="caution">
    <text evidence="2">The sequence shown here is derived from an EMBL/GenBank/DDBJ whole genome shotgun (WGS) entry which is preliminary data.</text>
</comment>
<evidence type="ECO:0000256" key="1">
    <source>
        <dbReference type="SAM" id="Coils"/>
    </source>
</evidence>
<organism evidence="2 3">
    <name type="scientific">Flavobacterium procerum</name>
    <dbReference type="NCBI Taxonomy" id="1455569"/>
    <lineage>
        <taxon>Bacteria</taxon>
        <taxon>Pseudomonadati</taxon>
        <taxon>Bacteroidota</taxon>
        <taxon>Flavobacteriia</taxon>
        <taxon>Flavobacteriales</taxon>
        <taxon>Flavobacteriaceae</taxon>
        <taxon>Flavobacterium</taxon>
    </lineage>
</organism>
<dbReference type="EMBL" id="JBHLYW010000009">
    <property type="protein sequence ID" value="MFC0077759.1"/>
    <property type="molecule type" value="Genomic_DNA"/>
</dbReference>
<dbReference type="RefSeq" id="WP_379686633.1">
    <property type="nucleotide sequence ID" value="NZ_JBHLYW010000009.1"/>
</dbReference>
<accession>A0ABV6BUQ5</accession>
<reference evidence="2 3" key="1">
    <citation type="submission" date="2024-09" db="EMBL/GenBank/DDBJ databases">
        <authorList>
            <person name="Sun Q."/>
            <person name="Mori K."/>
        </authorList>
    </citation>
    <scope>NUCLEOTIDE SEQUENCE [LARGE SCALE GENOMIC DNA]</scope>
    <source>
        <strain evidence="2 3">CGMCC 1.12926</strain>
    </source>
</reference>
<protein>
    <recommendedName>
        <fullName evidence="4">Response regulator</fullName>
    </recommendedName>
</protein>
<evidence type="ECO:0008006" key="4">
    <source>
        <dbReference type="Google" id="ProtNLM"/>
    </source>
</evidence>
<keyword evidence="1" id="KW-0175">Coiled coil</keyword>
<gene>
    <name evidence="2" type="ORF">ACFFLS_11980</name>
</gene>
<dbReference type="Proteomes" id="UP001589734">
    <property type="component" value="Unassembled WGS sequence"/>
</dbReference>